<keyword evidence="11" id="KW-1185">Reference proteome</keyword>
<dbReference type="Pfam" id="PF00893">
    <property type="entry name" value="Multi_Drug_Res"/>
    <property type="match status" value="1"/>
</dbReference>
<evidence type="ECO:0000256" key="3">
    <source>
        <dbReference type="ARBA" id="ARBA00022475"/>
    </source>
</evidence>
<protein>
    <submittedName>
        <fullName evidence="10">Small multidrug resistance pump</fullName>
    </submittedName>
</protein>
<dbReference type="PANTHER" id="PTHR30561">
    <property type="entry name" value="SMR FAMILY PROTON-DEPENDENT DRUG EFFLUX TRANSPORTER SUGE"/>
    <property type="match status" value="1"/>
</dbReference>
<evidence type="ECO:0000256" key="7">
    <source>
        <dbReference type="ARBA" id="ARBA00038032"/>
    </source>
</evidence>
<dbReference type="InterPro" id="IPR037185">
    <property type="entry name" value="EmrE-like"/>
</dbReference>
<evidence type="ECO:0000256" key="9">
    <source>
        <dbReference type="SAM" id="Phobius"/>
    </source>
</evidence>
<keyword evidence="6 9" id="KW-0472">Membrane</keyword>
<name>A0A240E0C4_9BURK</name>
<reference evidence="11" key="1">
    <citation type="submission" date="2017-08" db="EMBL/GenBank/DDBJ databases">
        <authorList>
            <person name="Varghese N."/>
            <person name="Submissions S."/>
        </authorList>
    </citation>
    <scope>NUCLEOTIDE SEQUENCE [LARGE SCALE GENOMIC DNA]</scope>
    <source>
        <strain evidence="11">AP-Melu-1000-B4</strain>
    </source>
</reference>
<organism evidence="10 11">
    <name type="scientific">Polynucleobacter meluiroseus</name>
    <dbReference type="NCBI Taxonomy" id="1938814"/>
    <lineage>
        <taxon>Bacteria</taxon>
        <taxon>Pseudomonadati</taxon>
        <taxon>Pseudomonadota</taxon>
        <taxon>Betaproteobacteria</taxon>
        <taxon>Burkholderiales</taxon>
        <taxon>Burkholderiaceae</taxon>
        <taxon>Polynucleobacter</taxon>
    </lineage>
</organism>
<feature type="transmembrane region" description="Helical" evidence="9">
    <location>
        <begin position="26"/>
        <end position="47"/>
    </location>
</feature>
<evidence type="ECO:0000256" key="1">
    <source>
        <dbReference type="ARBA" id="ARBA00004651"/>
    </source>
</evidence>
<dbReference type="FunFam" id="1.10.3730.20:FF:000001">
    <property type="entry name" value="Quaternary ammonium compound resistance transporter SugE"/>
    <property type="match status" value="1"/>
</dbReference>
<dbReference type="OrthoDB" id="9808638at2"/>
<dbReference type="GO" id="GO:0015220">
    <property type="term" value="F:choline transmembrane transporter activity"/>
    <property type="evidence" value="ECO:0007669"/>
    <property type="project" value="TreeGrafter"/>
</dbReference>
<dbReference type="Proteomes" id="UP000218069">
    <property type="component" value="Unassembled WGS sequence"/>
</dbReference>
<evidence type="ECO:0000256" key="4">
    <source>
        <dbReference type="ARBA" id="ARBA00022692"/>
    </source>
</evidence>
<accession>A0A240E0C4</accession>
<dbReference type="EMBL" id="OANS01000002">
    <property type="protein sequence ID" value="SNX28652.1"/>
    <property type="molecule type" value="Genomic_DNA"/>
</dbReference>
<dbReference type="InterPro" id="IPR000390">
    <property type="entry name" value="Small_drug/metabolite_transptr"/>
</dbReference>
<sequence>MVWLYLGIAIAAEVMATTALKFVEGYTRLVPTAMVVIGYGIAFYCLSKVLNFIPVSITYAIWSGAGIVLVSIVGWVWLGQKLDLWALIGMGLIIAGVLVINLLSNTVAH</sequence>
<feature type="transmembrane region" description="Helical" evidence="9">
    <location>
        <begin position="84"/>
        <end position="103"/>
    </location>
</feature>
<evidence type="ECO:0000256" key="2">
    <source>
        <dbReference type="ARBA" id="ARBA00022448"/>
    </source>
</evidence>
<dbReference type="GO" id="GO:0031460">
    <property type="term" value="P:glycine betaine transport"/>
    <property type="evidence" value="ECO:0007669"/>
    <property type="project" value="TreeGrafter"/>
</dbReference>
<dbReference type="GO" id="GO:0005886">
    <property type="term" value="C:plasma membrane"/>
    <property type="evidence" value="ECO:0007669"/>
    <property type="project" value="UniProtKB-SubCell"/>
</dbReference>
<evidence type="ECO:0000313" key="10">
    <source>
        <dbReference type="EMBL" id="SNX28652.1"/>
    </source>
</evidence>
<evidence type="ECO:0000256" key="5">
    <source>
        <dbReference type="ARBA" id="ARBA00022989"/>
    </source>
</evidence>
<dbReference type="GO" id="GO:0015199">
    <property type="term" value="F:amino-acid betaine transmembrane transporter activity"/>
    <property type="evidence" value="ECO:0007669"/>
    <property type="project" value="TreeGrafter"/>
</dbReference>
<feature type="transmembrane region" description="Helical" evidence="9">
    <location>
        <begin position="59"/>
        <end position="78"/>
    </location>
</feature>
<keyword evidence="5 9" id="KW-1133">Transmembrane helix</keyword>
<comment type="subcellular location">
    <subcellularLocation>
        <location evidence="1 8">Cell membrane</location>
        <topology evidence="1 8">Multi-pass membrane protein</topology>
    </subcellularLocation>
</comment>
<proteinExistence type="inferred from homology"/>
<dbReference type="AlphaFoldDB" id="A0A240E0C4"/>
<keyword evidence="3" id="KW-1003">Cell membrane</keyword>
<dbReference type="RefSeq" id="WP_096672908.1">
    <property type="nucleotide sequence ID" value="NZ_OANS01000002.1"/>
</dbReference>
<evidence type="ECO:0000256" key="8">
    <source>
        <dbReference type="RuleBase" id="RU003942"/>
    </source>
</evidence>
<comment type="similarity">
    <text evidence="7 8">Belongs to the drug/metabolite transporter (DMT) superfamily. Small multidrug resistance (SMR) (TC 2.A.7.1) family.</text>
</comment>
<keyword evidence="2" id="KW-0813">Transport</keyword>
<dbReference type="GO" id="GO:1990961">
    <property type="term" value="P:xenobiotic detoxification by transmembrane export across the plasma membrane"/>
    <property type="evidence" value="ECO:0007669"/>
    <property type="project" value="UniProtKB-ARBA"/>
</dbReference>
<evidence type="ECO:0000256" key="6">
    <source>
        <dbReference type="ARBA" id="ARBA00023136"/>
    </source>
</evidence>
<evidence type="ECO:0000313" key="11">
    <source>
        <dbReference type="Proteomes" id="UP000218069"/>
    </source>
</evidence>
<dbReference type="PANTHER" id="PTHR30561:SF1">
    <property type="entry name" value="MULTIDRUG TRANSPORTER EMRE"/>
    <property type="match status" value="1"/>
</dbReference>
<dbReference type="GO" id="GO:0015297">
    <property type="term" value="F:antiporter activity"/>
    <property type="evidence" value="ECO:0007669"/>
    <property type="project" value="TreeGrafter"/>
</dbReference>
<dbReference type="SUPFAM" id="SSF103481">
    <property type="entry name" value="Multidrug resistance efflux transporter EmrE"/>
    <property type="match status" value="1"/>
</dbReference>
<dbReference type="InterPro" id="IPR045324">
    <property type="entry name" value="Small_multidrug_res"/>
</dbReference>
<gene>
    <name evidence="10" type="ORF">SAMN06295945_0991</name>
</gene>
<dbReference type="Gene3D" id="1.10.3730.20">
    <property type="match status" value="1"/>
</dbReference>
<keyword evidence="4 8" id="KW-0812">Transmembrane</keyword>